<dbReference type="SUPFAM" id="SSF117143">
    <property type="entry name" value="Flagellar hook protein flgE"/>
    <property type="match status" value="1"/>
</dbReference>
<dbReference type="Pfam" id="PF00460">
    <property type="entry name" value="Flg_bb_rod"/>
    <property type="match status" value="1"/>
</dbReference>
<feature type="domain" description="Flagellar basal body rod protein N-terminal" evidence="5">
    <location>
        <begin position="13"/>
        <end position="35"/>
    </location>
</feature>
<keyword evidence="8" id="KW-0969">Cilium</keyword>
<dbReference type="PANTHER" id="PTHR30435">
    <property type="entry name" value="FLAGELLAR PROTEIN"/>
    <property type="match status" value="1"/>
</dbReference>
<evidence type="ECO:0000313" key="8">
    <source>
        <dbReference type="EMBL" id="MDX5985894.1"/>
    </source>
</evidence>
<dbReference type="Pfam" id="PF22692">
    <property type="entry name" value="LlgE_F_G_D1"/>
    <property type="match status" value="1"/>
</dbReference>
<comment type="caution">
    <text evidence="8">The sequence shown here is derived from an EMBL/GenBank/DDBJ whole genome shotgun (WGS) entry which is preliminary data.</text>
</comment>
<dbReference type="Proteomes" id="UP001279660">
    <property type="component" value="Unassembled WGS sequence"/>
</dbReference>
<evidence type="ECO:0000313" key="9">
    <source>
        <dbReference type="Proteomes" id="UP001279660"/>
    </source>
</evidence>
<sequence>MDVSSYVLLSHEQALRRRLDVAANNMANISTVGFKREQPVFHDYVEHADQAVTEDAKTTAFVLDYGATHDTTAGAFQPTGNPLDVMIDGPGYLAVEAPGGATAYTRAGLIHVLPSGDLGTISGQRLLGEGGKPINIPLEDAGNLSVAADGTVSGKTGQLGRIAITVFPSEAGVTPRGDGLMAASGGRELSATETKLRSGGVEGSNVQPISETADMVEILRAYQSSQQMTQSMTDMRRKAIDQLGKVG</sequence>
<evidence type="ECO:0000256" key="4">
    <source>
        <dbReference type="RuleBase" id="RU362116"/>
    </source>
</evidence>
<comment type="subcellular location">
    <subcellularLocation>
        <location evidence="1 4">Bacterial flagellum basal body</location>
    </subcellularLocation>
</comment>
<organism evidence="8 9">
    <name type="scientific">Sphingomonas echinoides</name>
    <dbReference type="NCBI Taxonomy" id="59803"/>
    <lineage>
        <taxon>Bacteria</taxon>
        <taxon>Pseudomonadati</taxon>
        <taxon>Pseudomonadota</taxon>
        <taxon>Alphaproteobacteria</taxon>
        <taxon>Sphingomonadales</taxon>
        <taxon>Sphingomonadaceae</taxon>
        <taxon>Sphingomonas</taxon>
    </lineage>
</organism>
<dbReference type="PANTHER" id="PTHR30435:SF19">
    <property type="entry name" value="FLAGELLAR BASAL-BODY ROD PROTEIN FLGG"/>
    <property type="match status" value="1"/>
</dbReference>
<evidence type="ECO:0000256" key="2">
    <source>
        <dbReference type="ARBA" id="ARBA00009677"/>
    </source>
</evidence>
<dbReference type="InterPro" id="IPR001444">
    <property type="entry name" value="Flag_bb_rod_N"/>
</dbReference>
<dbReference type="NCBIfam" id="TIGR03506">
    <property type="entry name" value="FlgEFG_subfam"/>
    <property type="match status" value="1"/>
</dbReference>
<keyword evidence="8" id="KW-0966">Cell projection</keyword>
<evidence type="ECO:0000259" key="5">
    <source>
        <dbReference type="Pfam" id="PF00460"/>
    </source>
</evidence>
<dbReference type="Pfam" id="PF06429">
    <property type="entry name" value="Flg_bbr_C"/>
    <property type="match status" value="1"/>
</dbReference>
<proteinExistence type="inferred from homology"/>
<gene>
    <name evidence="8" type="ORF">SIL82_16690</name>
</gene>
<feature type="domain" description="Flagellar hook protein FlgE/F/G-like D1" evidence="7">
    <location>
        <begin position="86"/>
        <end position="153"/>
    </location>
</feature>
<name>A0ABU4PPL8_9SPHN</name>
<evidence type="ECO:0000259" key="6">
    <source>
        <dbReference type="Pfam" id="PF06429"/>
    </source>
</evidence>
<dbReference type="InterPro" id="IPR053967">
    <property type="entry name" value="LlgE_F_G-like_D1"/>
</dbReference>
<keyword evidence="9" id="KW-1185">Reference proteome</keyword>
<accession>A0ABU4PPL8</accession>
<dbReference type="InterPro" id="IPR037925">
    <property type="entry name" value="FlgE/F/G-like"/>
</dbReference>
<evidence type="ECO:0000259" key="7">
    <source>
        <dbReference type="Pfam" id="PF22692"/>
    </source>
</evidence>
<evidence type="ECO:0000256" key="3">
    <source>
        <dbReference type="ARBA" id="ARBA00023143"/>
    </source>
</evidence>
<dbReference type="InterPro" id="IPR010930">
    <property type="entry name" value="Flg_bb/hook_C_dom"/>
</dbReference>
<dbReference type="InterPro" id="IPR020013">
    <property type="entry name" value="Flagellar_FlgE/F/G"/>
</dbReference>
<protein>
    <submittedName>
        <fullName evidence="8">Flagellar hook basal-body protein</fullName>
    </submittedName>
</protein>
<reference evidence="8 9" key="1">
    <citation type="submission" date="2023-11" db="EMBL/GenBank/DDBJ databases">
        <title>MicrobeMod: A computational toolkit for identifying prokaryotic methylation and restriction-modification with nanopore sequencing.</title>
        <authorList>
            <person name="Crits-Christoph A."/>
            <person name="Kang S.C."/>
            <person name="Lee H."/>
            <person name="Ostrov N."/>
        </authorList>
    </citation>
    <scope>NUCLEOTIDE SEQUENCE [LARGE SCALE GENOMIC DNA]</scope>
    <source>
        <strain evidence="8 9">ATCC 14820</strain>
    </source>
</reference>
<feature type="domain" description="Flagellar basal-body/hook protein C-terminal" evidence="6">
    <location>
        <begin position="198"/>
        <end position="240"/>
    </location>
</feature>
<evidence type="ECO:0000256" key="1">
    <source>
        <dbReference type="ARBA" id="ARBA00004117"/>
    </source>
</evidence>
<comment type="similarity">
    <text evidence="2 4">Belongs to the flagella basal body rod proteins family.</text>
</comment>
<keyword evidence="3 4" id="KW-0975">Bacterial flagellum</keyword>
<keyword evidence="8" id="KW-0282">Flagellum</keyword>
<dbReference type="RefSeq" id="WP_010407182.1">
    <property type="nucleotide sequence ID" value="NZ_JAWXXV010000001.1"/>
</dbReference>
<dbReference type="EMBL" id="JAWXXV010000001">
    <property type="protein sequence ID" value="MDX5985894.1"/>
    <property type="molecule type" value="Genomic_DNA"/>
</dbReference>